<dbReference type="Proteomes" id="UP000192907">
    <property type="component" value="Unassembled WGS sequence"/>
</dbReference>
<accession>A0A1Y6CQD7</accession>
<evidence type="ECO:0000259" key="1">
    <source>
        <dbReference type="SMART" id="SM00829"/>
    </source>
</evidence>
<feature type="domain" description="Enoyl reductase (ER)" evidence="1">
    <location>
        <begin position="10"/>
        <end position="306"/>
    </location>
</feature>
<dbReference type="InterPro" id="IPR013154">
    <property type="entry name" value="ADH-like_N"/>
</dbReference>
<sequence>MKAIQIQSYGDISNLTLSEIPKPNVGSDEVLIKVRAAGINPVDWKIAEGYLKEFLPHQLPLTLGWDVAGEIAELGDQVSDFKVGDAVYTRPEISRDGGFAEYIVVKANEVAGKPKSASFAEAAAVPLAALTAWQGLFDVMQLEPGATVLIHAAAGGVGHFAVQIAKAKGLRVIGTASARNQEFLKEIGVDEFIDYTKTDFSEVLKDIDAVYDTIGGETLEKSFKVIRPGGALVSIVAPPPEKLADESNVKAGYLFVQPHAAQLAEIAQLIDDGKIKIHIDRTLPLSEAAQALQLSKEGHVRGKLILDVDGASSR</sequence>
<dbReference type="STRING" id="1513793.SAMN06296036_13622"/>
<dbReference type="InterPro" id="IPR011032">
    <property type="entry name" value="GroES-like_sf"/>
</dbReference>
<organism evidence="2 3">
    <name type="scientific">Pseudobacteriovorax antillogorgiicola</name>
    <dbReference type="NCBI Taxonomy" id="1513793"/>
    <lineage>
        <taxon>Bacteria</taxon>
        <taxon>Pseudomonadati</taxon>
        <taxon>Bdellovibrionota</taxon>
        <taxon>Oligoflexia</taxon>
        <taxon>Oligoflexales</taxon>
        <taxon>Pseudobacteriovoracaceae</taxon>
        <taxon>Pseudobacteriovorax</taxon>
    </lineage>
</organism>
<dbReference type="EMBL" id="FWZT01000036">
    <property type="protein sequence ID" value="SMF81174.1"/>
    <property type="molecule type" value="Genomic_DNA"/>
</dbReference>
<dbReference type="Pfam" id="PF13602">
    <property type="entry name" value="ADH_zinc_N_2"/>
    <property type="match status" value="1"/>
</dbReference>
<dbReference type="SUPFAM" id="SSF51735">
    <property type="entry name" value="NAD(P)-binding Rossmann-fold domains"/>
    <property type="match status" value="1"/>
</dbReference>
<gene>
    <name evidence="2" type="ORF">SAMN06296036_13622</name>
</gene>
<dbReference type="OrthoDB" id="9787435at2"/>
<dbReference type="Gene3D" id="3.40.50.720">
    <property type="entry name" value="NAD(P)-binding Rossmann-like Domain"/>
    <property type="match status" value="1"/>
</dbReference>
<protein>
    <submittedName>
        <fullName evidence="2">NADPH:quinone reductase</fullName>
    </submittedName>
</protein>
<dbReference type="InterPro" id="IPR052733">
    <property type="entry name" value="Chloroplast_QOR"/>
</dbReference>
<evidence type="ECO:0000313" key="2">
    <source>
        <dbReference type="EMBL" id="SMF81174.1"/>
    </source>
</evidence>
<proteinExistence type="predicted"/>
<dbReference type="InterPro" id="IPR020843">
    <property type="entry name" value="ER"/>
</dbReference>
<dbReference type="Pfam" id="PF08240">
    <property type="entry name" value="ADH_N"/>
    <property type="match status" value="1"/>
</dbReference>
<keyword evidence="3" id="KW-1185">Reference proteome</keyword>
<dbReference type="SUPFAM" id="SSF50129">
    <property type="entry name" value="GroES-like"/>
    <property type="match status" value="1"/>
</dbReference>
<dbReference type="PANTHER" id="PTHR44013:SF1">
    <property type="entry name" value="ZINC-TYPE ALCOHOL DEHYDROGENASE-LIKE PROTEIN C16A3.02C"/>
    <property type="match status" value="1"/>
</dbReference>
<dbReference type="RefSeq" id="WP_132325882.1">
    <property type="nucleotide sequence ID" value="NZ_FWZT01000036.1"/>
</dbReference>
<dbReference type="CDD" id="cd05289">
    <property type="entry name" value="MDR_like_2"/>
    <property type="match status" value="1"/>
</dbReference>
<reference evidence="3" key="1">
    <citation type="submission" date="2017-04" db="EMBL/GenBank/DDBJ databases">
        <authorList>
            <person name="Varghese N."/>
            <person name="Submissions S."/>
        </authorList>
    </citation>
    <scope>NUCLEOTIDE SEQUENCE [LARGE SCALE GENOMIC DNA]</scope>
    <source>
        <strain evidence="3">RKEM611</strain>
    </source>
</reference>
<dbReference type="PANTHER" id="PTHR44013">
    <property type="entry name" value="ZINC-TYPE ALCOHOL DEHYDROGENASE-LIKE PROTEIN C16A3.02C"/>
    <property type="match status" value="1"/>
</dbReference>
<dbReference type="InterPro" id="IPR036291">
    <property type="entry name" value="NAD(P)-bd_dom_sf"/>
</dbReference>
<dbReference type="GO" id="GO:0016491">
    <property type="term" value="F:oxidoreductase activity"/>
    <property type="evidence" value="ECO:0007669"/>
    <property type="project" value="InterPro"/>
</dbReference>
<dbReference type="AlphaFoldDB" id="A0A1Y6CQD7"/>
<evidence type="ECO:0000313" key="3">
    <source>
        <dbReference type="Proteomes" id="UP000192907"/>
    </source>
</evidence>
<dbReference type="Gene3D" id="3.90.180.10">
    <property type="entry name" value="Medium-chain alcohol dehydrogenases, catalytic domain"/>
    <property type="match status" value="1"/>
</dbReference>
<name>A0A1Y6CQD7_9BACT</name>
<dbReference type="SMART" id="SM00829">
    <property type="entry name" value="PKS_ER"/>
    <property type="match status" value="1"/>
</dbReference>